<feature type="transmembrane region" description="Helical" evidence="6">
    <location>
        <begin position="122"/>
        <end position="141"/>
    </location>
</feature>
<evidence type="ECO:0000256" key="4">
    <source>
        <dbReference type="ARBA" id="ARBA00022989"/>
    </source>
</evidence>
<dbReference type="KEGG" id="cel:CELE_F41E7.2"/>
<feature type="transmembrane region" description="Helical" evidence="6">
    <location>
        <begin position="347"/>
        <end position="364"/>
    </location>
</feature>
<dbReference type="eggNOG" id="KOG3826">
    <property type="taxonomic scope" value="Eukaryota"/>
</dbReference>
<feature type="transmembrane region" description="Helical" evidence="6">
    <location>
        <begin position="25"/>
        <end position="48"/>
    </location>
</feature>
<dbReference type="InterPro" id="IPR051843">
    <property type="entry name" value="CPA1_transporter"/>
</dbReference>
<dbReference type="GeneID" id="181235"/>
<feature type="transmembrane region" description="Helical" evidence="6">
    <location>
        <begin position="153"/>
        <end position="178"/>
    </location>
</feature>
<dbReference type="Reactome" id="R-CEL-2672351">
    <property type="pathway name" value="Stimuli-sensing channels"/>
</dbReference>
<feature type="transmembrane region" description="Helical" evidence="6">
    <location>
        <begin position="68"/>
        <end position="85"/>
    </location>
</feature>
<dbReference type="Gene3D" id="1.20.1530.20">
    <property type="match status" value="1"/>
</dbReference>
<dbReference type="Bgee" id="WBGene00009618">
    <property type="expression patterns" value="Expressed in larva and 2 other cell types or tissues"/>
</dbReference>
<feature type="transmembrane region" description="Helical" evidence="6">
    <location>
        <begin position="299"/>
        <end position="327"/>
    </location>
</feature>
<dbReference type="CTD" id="181235"/>
<dbReference type="PANTHER" id="PTHR31102:SF18">
    <property type="entry name" value="CATION_H+ EXCHANGER DOMAIN-CONTAINING PROTEIN"/>
    <property type="match status" value="1"/>
</dbReference>
<dbReference type="PANTHER" id="PTHR31102">
    <property type="match status" value="1"/>
</dbReference>
<keyword evidence="3 6" id="KW-0812">Transmembrane</keyword>
<dbReference type="EMBL" id="BX284606">
    <property type="protein sequence ID" value="CAA92125.2"/>
    <property type="molecule type" value="Genomic_DNA"/>
</dbReference>
<dbReference type="InterPro" id="IPR006153">
    <property type="entry name" value="Cation/H_exchanger_TM"/>
</dbReference>
<dbReference type="AlphaFoldDB" id="G5EFS0"/>
<feature type="transmembrane region" description="Helical" evidence="6">
    <location>
        <begin position="92"/>
        <end position="110"/>
    </location>
</feature>
<feature type="transmembrane region" description="Helical" evidence="6">
    <location>
        <begin position="376"/>
        <end position="395"/>
    </location>
</feature>
<accession>G5EFS0</accession>
<evidence type="ECO:0000256" key="3">
    <source>
        <dbReference type="ARBA" id="ARBA00022692"/>
    </source>
</evidence>
<dbReference type="Proteomes" id="UP000001940">
    <property type="component" value="Chromosome X"/>
</dbReference>
<evidence type="ECO:0000256" key="2">
    <source>
        <dbReference type="ARBA" id="ARBA00007367"/>
    </source>
</evidence>
<organism evidence="8 9">
    <name type="scientific">Caenorhabditis elegans</name>
    <dbReference type="NCBI Taxonomy" id="6239"/>
    <lineage>
        <taxon>Eukaryota</taxon>
        <taxon>Metazoa</taxon>
        <taxon>Ecdysozoa</taxon>
        <taxon>Nematoda</taxon>
        <taxon>Chromadorea</taxon>
        <taxon>Rhabditida</taxon>
        <taxon>Rhabditina</taxon>
        <taxon>Rhabditomorpha</taxon>
        <taxon>Rhabditoidea</taxon>
        <taxon>Rhabditidae</taxon>
        <taxon>Peloderinae</taxon>
        <taxon>Caenorhabditis</taxon>
    </lineage>
</organism>
<keyword evidence="5 6" id="KW-0472">Membrane</keyword>
<dbReference type="FunCoup" id="G5EFS0">
    <property type="interactions" value="38"/>
</dbReference>
<dbReference type="HOGENOM" id="CLU_018415_4_0_1"/>
<name>G5EFS0_CAEEL</name>
<dbReference type="AGR" id="WB:WBGene00009618"/>
<keyword evidence="4 6" id="KW-1133">Transmembrane helix</keyword>
<dbReference type="GO" id="GO:1902600">
    <property type="term" value="P:proton transmembrane transport"/>
    <property type="evidence" value="ECO:0007669"/>
    <property type="project" value="InterPro"/>
</dbReference>
<dbReference type="RefSeq" id="NP_509723.2">
    <property type="nucleotide sequence ID" value="NM_077322.4"/>
</dbReference>
<dbReference type="PIR" id="T22075">
    <property type="entry name" value="T22075"/>
</dbReference>
<evidence type="ECO:0000256" key="5">
    <source>
        <dbReference type="ARBA" id="ARBA00023136"/>
    </source>
</evidence>
<dbReference type="GO" id="GO:0015297">
    <property type="term" value="F:antiporter activity"/>
    <property type="evidence" value="ECO:0007669"/>
    <property type="project" value="InterPro"/>
</dbReference>
<dbReference type="WormBase" id="F41E7.2">
    <property type="protein sequence ID" value="CE30532"/>
    <property type="gene ID" value="WBGene00009618"/>
</dbReference>
<evidence type="ECO:0000313" key="9">
    <source>
        <dbReference type="Proteomes" id="UP000001940"/>
    </source>
</evidence>
<reference evidence="8 9" key="1">
    <citation type="journal article" date="1998" name="Science">
        <title>Genome sequence of the nematode C. elegans: a platform for investigating biology.</title>
        <authorList>
            <consortium name="The C. elegans sequencing consortium"/>
            <person name="Sulson J.E."/>
            <person name="Waterston R."/>
        </authorList>
    </citation>
    <scope>NUCLEOTIDE SEQUENCE [LARGE SCALE GENOMIC DNA]</scope>
    <source>
        <strain evidence="8 9">Bristol N2</strain>
    </source>
</reference>
<sequence length="558" mass="61978">MGTNLWPGAKTKVVEFFNNNHVNQIVTFFIIVSGIYVTMVSITGQNFLHPLSPVTSNSLNLQNAANEVLHSIISCFMMVVLAVAAGKLVKFIYTPSLIGCMLVGIAMRNVPQFGELFYINEYWQFILRKLSLVVIIIRWGISINVRFIKKNYIFPPILGLGSAFSEALAICFTACVFFDFPLSLGLICGFVVATVSPAVGMPTMIRLKEQGIGTTNNIPDVVPAACCFDNVVSLLIFSVTSSVTFTHDAFFLTMVKSIGAIVLAAIIGCVIGWLLRWFPKNDNRHTHFARFLVIASPAYAVITSMLILGYAFPGIVSALCICCVSTTHWREDNPKGIKVLVHQFDNLWYFVAVPLLFSLVGYTFDFQNMSAENWKTAFIIIAVGSSFRLISAMILSYYGHFNIYEQIILALTLMPKATVQCALAPSLIFMTNGFPELREQTKLIINICITAVMVTSPIVEILLDVLAPRILKIKEGTSTYNRNITNSTILDEMDPNLELKKTSSSNSTNNSRTNLNNRIIYELNPNFVPISIENGYSRASYQHSNNTKTYASGNRINK</sequence>
<evidence type="ECO:0000256" key="1">
    <source>
        <dbReference type="ARBA" id="ARBA00004141"/>
    </source>
</evidence>
<feature type="transmembrane region" description="Helical" evidence="6">
    <location>
        <begin position="407"/>
        <end position="431"/>
    </location>
</feature>
<dbReference type="InParanoid" id="G5EFS0"/>
<gene>
    <name evidence="8" type="ORF">CELE_F41E7.2</name>
    <name evidence="8 10" type="ORF">F41E7.2</name>
</gene>
<comment type="similarity">
    <text evidence="2">Belongs to the monovalent cation:proton antiporter 1 (CPA1) transporter (TC 2.A.36) family.</text>
</comment>
<keyword evidence="9" id="KW-1185">Reference proteome</keyword>
<dbReference type="OrthoDB" id="423807at2759"/>
<dbReference type="OMA" id="RWGISIN"/>
<evidence type="ECO:0000256" key="6">
    <source>
        <dbReference type="SAM" id="Phobius"/>
    </source>
</evidence>
<evidence type="ECO:0000313" key="8">
    <source>
        <dbReference type="EMBL" id="CAA92125.2"/>
    </source>
</evidence>
<dbReference type="Pfam" id="PF00999">
    <property type="entry name" value="Na_H_Exchanger"/>
    <property type="match status" value="1"/>
</dbReference>
<dbReference type="PhylomeDB" id="G5EFS0"/>
<dbReference type="InterPro" id="IPR038770">
    <property type="entry name" value="Na+/solute_symporter_sf"/>
</dbReference>
<dbReference type="PaxDb" id="6239-F41E7.2.3"/>
<dbReference type="SMR" id="G5EFS0"/>
<feature type="transmembrane region" description="Helical" evidence="6">
    <location>
        <begin position="217"/>
        <end position="237"/>
    </location>
</feature>
<feature type="domain" description="Cation/H+ exchanger transmembrane" evidence="7">
    <location>
        <begin position="81"/>
        <end position="459"/>
    </location>
</feature>
<protein>
    <submittedName>
        <fullName evidence="8">Cation/H+ exchanger transmembrane domain-containing protein</fullName>
    </submittedName>
</protein>
<dbReference type="GO" id="GO:0016020">
    <property type="term" value="C:membrane"/>
    <property type="evidence" value="ECO:0007669"/>
    <property type="project" value="UniProtKB-SubCell"/>
</dbReference>
<feature type="transmembrane region" description="Helical" evidence="6">
    <location>
        <begin position="184"/>
        <end position="205"/>
    </location>
</feature>
<evidence type="ECO:0000313" key="10">
    <source>
        <dbReference type="WormBase" id="F41E7.2"/>
    </source>
</evidence>
<feature type="transmembrane region" description="Helical" evidence="6">
    <location>
        <begin position="257"/>
        <end position="278"/>
    </location>
</feature>
<proteinExistence type="inferred from homology"/>
<comment type="subcellular location">
    <subcellularLocation>
        <location evidence="1">Membrane</location>
        <topology evidence="1">Multi-pass membrane protein</topology>
    </subcellularLocation>
</comment>
<feature type="transmembrane region" description="Helical" evidence="6">
    <location>
        <begin position="443"/>
        <end position="463"/>
    </location>
</feature>
<dbReference type="GO" id="GO:0098662">
    <property type="term" value="P:inorganic cation transmembrane transport"/>
    <property type="evidence" value="ECO:0000318"/>
    <property type="project" value="GO_Central"/>
</dbReference>
<evidence type="ECO:0000259" key="7">
    <source>
        <dbReference type="Pfam" id="PF00999"/>
    </source>
</evidence>